<feature type="signal peptide" evidence="11">
    <location>
        <begin position="1"/>
        <end position="29"/>
    </location>
</feature>
<evidence type="ECO:0000256" key="1">
    <source>
        <dbReference type="ARBA" id="ARBA00004571"/>
    </source>
</evidence>
<dbReference type="PANTHER" id="PTHR34501">
    <property type="entry name" value="PROTEIN YDDL-RELATED"/>
    <property type="match status" value="1"/>
</dbReference>
<feature type="domain" description="Porin" evidence="12">
    <location>
        <begin position="17"/>
        <end position="348"/>
    </location>
</feature>
<dbReference type="Proteomes" id="UP000005156">
    <property type="component" value="Unassembled WGS sequence"/>
</dbReference>
<dbReference type="eggNOG" id="COG3203">
    <property type="taxonomic scope" value="Bacteria"/>
</dbReference>
<dbReference type="InterPro" id="IPR033900">
    <property type="entry name" value="Gram_neg_porin_domain"/>
</dbReference>
<keyword evidence="9" id="KW-0472">Membrane</keyword>
<dbReference type="SUPFAM" id="SSF56935">
    <property type="entry name" value="Porins"/>
    <property type="match status" value="1"/>
</dbReference>
<evidence type="ECO:0000256" key="7">
    <source>
        <dbReference type="ARBA" id="ARBA00023065"/>
    </source>
</evidence>
<dbReference type="InterPro" id="IPR002299">
    <property type="entry name" value="Porin_Neis"/>
</dbReference>
<keyword evidence="4" id="KW-1134">Transmembrane beta strand</keyword>
<dbReference type="PANTHER" id="PTHR34501:SF9">
    <property type="entry name" value="MAJOR OUTER MEMBRANE PROTEIN P.IA"/>
    <property type="match status" value="1"/>
</dbReference>
<evidence type="ECO:0000256" key="5">
    <source>
        <dbReference type="ARBA" id="ARBA00022692"/>
    </source>
</evidence>
<evidence type="ECO:0000256" key="8">
    <source>
        <dbReference type="ARBA" id="ARBA00023114"/>
    </source>
</evidence>
<dbReference type="Pfam" id="PF13609">
    <property type="entry name" value="Porin_4"/>
    <property type="match status" value="1"/>
</dbReference>
<comment type="subunit">
    <text evidence="2">Homotrimer.</text>
</comment>
<evidence type="ECO:0000256" key="10">
    <source>
        <dbReference type="ARBA" id="ARBA00023237"/>
    </source>
</evidence>
<accession>F3QJJ2</accession>
<dbReference type="GO" id="GO:0009279">
    <property type="term" value="C:cell outer membrane"/>
    <property type="evidence" value="ECO:0007669"/>
    <property type="project" value="UniProtKB-SubCell"/>
</dbReference>
<dbReference type="EMBL" id="AFBP01000023">
    <property type="protein sequence ID" value="EGG55501.1"/>
    <property type="molecule type" value="Genomic_DNA"/>
</dbReference>
<dbReference type="HOGENOM" id="CLU_038238_1_2_4"/>
<evidence type="ECO:0000256" key="3">
    <source>
        <dbReference type="ARBA" id="ARBA00022448"/>
    </source>
</evidence>
<evidence type="ECO:0000256" key="9">
    <source>
        <dbReference type="ARBA" id="ARBA00023136"/>
    </source>
</evidence>
<dbReference type="Gene3D" id="2.40.160.10">
    <property type="entry name" value="Porin"/>
    <property type="match status" value="1"/>
</dbReference>
<comment type="subcellular location">
    <subcellularLocation>
        <location evidence="1">Cell outer membrane</location>
        <topology evidence="1">Multi-pass membrane protein</topology>
    </subcellularLocation>
</comment>
<evidence type="ECO:0000313" key="13">
    <source>
        <dbReference type="EMBL" id="EGG55501.1"/>
    </source>
</evidence>
<evidence type="ECO:0000256" key="6">
    <source>
        <dbReference type="ARBA" id="ARBA00022729"/>
    </source>
</evidence>
<feature type="chain" id="PRO_5003306006" evidence="11">
    <location>
        <begin position="30"/>
        <end position="376"/>
    </location>
</feature>
<keyword evidence="6 11" id="KW-0732">Signal</keyword>
<dbReference type="GO" id="GO:0046930">
    <property type="term" value="C:pore complex"/>
    <property type="evidence" value="ECO:0007669"/>
    <property type="project" value="UniProtKB-KW"/>
</dbReference>
<evidence type="ECO:0000256" key="4">
    <source>
        <dbReference type="ARBA" id="ARBA00022452"/>
    </source>
</evidence>
<name>F3QJJ2_9BURK</name>
<keyword evidence="10" id="KW-0998">Cell outer membrane</keyword>
<proteinExistence type="predicted"/>
<dbReference type="InterPro" id="IPR050298">
    <property type="entry name" value="Gram-neg_bact_OMP"/>
</dbReference>
<keyword evidence="3" id="KW-0813">Transport</keyword>
<dbReference type="OrthoDB" id="8520696at2"/>
<dbReference type="InterPro" id="IPR023614">
    <property type="entry name" value="Porin_dom_sf"/>
</dbReference>
<dbReference type="CDD" id="cd00342">
    <property type="entry name" value="gram_neg_porins"/>
    <property type="match status" value="1"/>
</dbReference>
<comment type="caution">
    <text evidence="13">The sequence shown here is derived from an EMBL/GenBank/DDBJ whole genome shotgun (WGS) entry which is preliminary data.</text>
</comment>
<evidence type="ECO:0000256" key="11">
    <source>
        <dbReference type="SAM" id="SignalP"/>
    </source>
</evidence>
<gene>
    <name evidence="13" type="ORF">HMPREF9439_01094</name>
</gene>
<reference evidence="13 14" key="1">
    <citation type="submission" date="2011-02" db="EMBL/GenBank/DDBJ databases">
        <authorList>
            <person name="Weinstock G."/>
            <person name="Sodergren E."/>
            <person name="Clifton S."/>
            <person name="Fulton L."/>
            <person name="Fulton B."/>
            <person name="Courtney L."/>
            <person name="Fronick C."/>
            <person name="Harrison M."/>
            <person name="Strong C."/>
            <person name="Farmer C."/>
            <person name="Delahaunty K."/>
            <person name="Markovic C."/>
            <person name="Hall O."/>
            <person name="Minx P."/>
            <person name="Tomlinson C."/>
            <person name="Mitreva M."/>
            <person name="Hou S."/>
            <person name="Chen J."/>
            <person name="Wollam A."/>
            <person name="Pepin K.H."/>
            <person name="Johnson M."/>
            <person name="Bhonagiri V."/>
            <person name="Zhang X."/>
            <person name="Suruliraj S."/>
            <person name="Warren W."/>
            <person name="Chinwalla A."/>
            <person name="Mardis E.R."/>
            <person name="Wilson R.K."/>
        </authorList>
    </citation>
    <scope>NUCLEOTIDE SEQUENCE [LARGE SCALE GENOMIC DNA]</scope>
    <source>
        <strain evidence="13 14">YIT 11859</strain>
    </source>
</reference>
<dbReference type="AlphaFoldDB" id="F3QJJ2"/>
<keyword evidence="7" id="KW-0406">Ion transport</keyword>
<dbReference type="GO" id="GO:0006811">
    <property type="term" value="P:monoatomic ion transport"/>
    <property type="evidence" value="ECO:0007669"/>
    <property type="project" value="UniProtKB-KW"/>
</dbReference>
<dbReference type="PRINTS" id="PR00184">
    <property type="entry name" value="NEISSPPORIN"/>
</dbReference>
<protein>
    <submittedName>
        <fullName evidence="13">Gram-negative porin</fullName>
    </submittedName>
</protein>
<keyword evidence="8" id="KW-0626">Porin</keyword>
<evidence type="ECO:0000256" key="2">
    <source>
        <dbReference type="ARBA" id="ARBA00011233"/>
    </source>
</evidence>
<dbReference type="GO" id="GO:0015288">
    <property type="term" value="F:porin activity"/>
    <property type="evidence" value="ECO:0007669"/>
    <property type="project" value="UniProtKB-KW"/>
</dbReference>
<evidence type="ECO:0000259" key="12">
    <source>
        <dbReference type="Pfam" id="PF13609"/>
    </source>
</evidence>
<evidence type="ECO:0000313" key="14">
    <source>
        <dbReference type="Proteomes" id="UP000005156"/>
    </source>
</evidence>
<keyword evidence="14" id="KW-1185">Reference proteome</keyword>
<keyword evidence="5" id="KW-0812">Transmembrane</keyword>
<sequence>MFFTIFRGSMKLAKTALVLALASAGTMAAAESQVTLYGTIDGAVVVNKAKGGDATVSLDDGIAGGSVWGLEGSEDLGNGYSVGFLLENGFTMDNGAAGEDGKAFSKQATLSLSGNFGELAFGRMGGLASYEGSYSIWDASPLGTDYLQGGLGNTFVTGQINNNSIVYVSPEFGGLKIHAQYSNGVEEDTQKWSRNSHYYGLGATYEIGNLSLAGIVERFDNKGAENKDKDKATIVYSLSAAYDFEVAKAFFGYQYASRFHGFDQLEDVTVAGKGMNQNAFTLGAEVPAAGGTFKVAANYGFGKVKSADGVVVGDEKLSNDKFNRFTVGAAYEYPLSKRTFVYGWGAYATAGKMLKEKAVEEDFKSWSLGLGLHHAF</sequence>
<organism evidence="13 14">
    <name type="scientific">Parasutterella excrementihominis YIT 11859</name>
    <dbReference type="NCBI Taxonomy" id="762966"/>
    <lineage>
        <taxon>Bacteria</taxon>
        <taxon>Pseudomonadati</taxon>
        <taxon>Pseudomonadota</taxon>
        <taxon>Betaproteobacteria</taxon>
        <taxon>Burkholderiales</taxon>
        <taxon>Sutterellaceae</taxon>
        <taxon>Parasutterella</taxon>
    </lineage>
</organism>